<comment type="similarity">
    <text evidence="6">Belongs to the HIBADH-related family. L-threonate dehydrogenase subfamily.</text>
</comment>
<dbReference type="InterPro" id="IPR036291">
    <property type="entry name" value="NAD(P)-bd_dom_sf"/>
</dbReference>
<protein>
    <recommendedName>
        <fullName evidence="8">L-threonate dehydrogenase</fullName>
        <ecNumber evidence="7">1.1.1.411</ecNumber>
    </recommendedName>
</protein>
<evidence type="ECO:0000313" key="15">
    <source>
        <dbReference type="Proteomes" id="UP000194350"/>
    </source>
</evidence>
<name>A0A1Y2SE94_9GAMM</name>
<evidence type="ECO:0000256" key="8">
    <source>
        <dbReference type="ARBA" id="ARBA00039407"/>
    </source>
</evidence>
<feature type="domain" description="6-phosphogluconate dehydrogenase NADP-binding" evidence="11">
    <location>
        <begin position="7"/>
        <end position="168"/>
    </location>
</feature>
<evidence type="ECO:0000259" key="12">
    <source>
        <dbReference type="Pfam" id="PF14833"/>
    </source>
</evidence>
<keyword evidence="15" id="KW-1185">Reference proteome</keyword>
<evidence type="ECO:0000256" key="2">
    <source>
        <dbReference type="ARBA" id="ARBA00023002"/>
    </source>
</evidence>
<keyword evidence="4" id="KW-0119">Carbohydrate metabolism</keyword>
<keyword evidence="1" id="KW-0521">NADP</keyword>
<reference evidence="14 15" key="1">
    <citation type="submission" date="2016-10" db="EMBL/GenBank/DDBJ databases">
        <title>Systematic genetic and metabolomic analysis of Xenorhabdus and Photorhabdus spp., highlights the requirements for a dual symbiotic and pathogenic life style.</title>
        <authorList>
            <person name="Tobias N.J."/>
            <person name="Wolff H."/>
            <person name="Djahanschiri B."/>
            <person name="Pidot S.J."/>
            <person name="Stinear T.P."/>
            <person name="Ebersberger I."/>
            <person name="Bode H.B."/>
        </authorList>
    </citation>
    <scope>NUCLEOTIDE SEQUENCE [LARGE SCALE GENOMIC DNA]</scope>
    <source>
        <strain evidence="14 15">DSM 22392</strain>
    </source>
</reference>
<dbReference type="InterPro" id="IPR029154">
    <property type="entry name" value="HIBADH-like_NADP-bd"/>
</dbReference>
<sequence>MNNSIQKIGVIGLGAMGMGIAQSLIREGIPTYGFDIDAKACEQLKQMGAIDVADSAVQWGKELDVILLVVVNSAQIEHILFGGENPLVKQLKAGTAIVLHSTISSEQAQSFANRLYKYNIKMLDAPISGGALKAMQGQLTIMASGPSELFERLIPIFEVIAERLYYIGNEIGQGSIVKMIHQLLAGVHIAVAAESMALAAKAGIPLDLMYDIVTHAAGNSWMFENRVPHILAGDYTPKSSVDIFVKDLGIVLEAGREMRFPLPMAATAHQMFLTASNEGLGQWDDSAVIKTYKGITLPKEKS</sequence>
<dbReference type="OrthoDB" id="9786703at2"/>
<keyword evidence="2" id="KW-0560">Oxidoreductase</keyword>
<evidence type="ECO:0000256" key="4">
    <source>
        <dbReference type="ARBA" id="ARBA00023277"/>
    </source>
</evidence>
<dbReference type="SUPFAM" id="SSF48179">
    <property type="entry name" value="6-phosphogluconate dehydrogenase C-terminal domain-like"/>
    <property type="match status" value="1"/>
</dbReference>
<dbReference type="InterPro" id="IPR013328">
    <property type="entry name" value="6PGD_dom2"/>
</dbReference>
<dbReference type="PANTHER" id="PTHR43060:SF17">
    <property type="entry name" value="L-THREONATE DEHYDROGENASE"/>
    <property type="match status" value="1"/>
</dbReference>
<evidence type="ECO:0000256" key="10">
    <source>
        <dbReference type="PIRSR" id="PIRSR000103-1"/>
    </source>
</evidence>
<evidence type="ECO:0000256" key="7">
    <source>
        <dbReference type="ARBA" id="ARBA00038870"/>
    </source>
</evidence>
<evidence type="ECO:0000256" key="1">
    <source>
        <dbReference type="ARBA" id="ARBA00022857"/>
    </source>
</evidence>
<dbReference type="Gene3D" id="3.40.50.720">
    <property type="entry name" value="NAD(P)-binding Rossmann-like Domain"/>
    <property type="match status" value="1"/>
</dbReference>
<organism evidence="14 15">
    <name type="scientific">Xenorhabdus vietnamensis</name>
    <dbReference type="NCBI Taxonomy" id="351656"/>
    <lineage>
        <taxon>Bacteria</taxon>
        <taxon>Pseudomonadati</taxon>
        <taxon>Pseudomonadota</taxon>
        <taxon>Gammaproteobacteria</taxon>
        <taxon>Enterobacterales</taxon>
        <taxon>Morganellaceae</taxon>
        <taxon>Xenorhabdus</taxon>
    </lineage>
</organism>
<dbReference type="Proteomes" id="UP000194350">
    <property type="component" value="Unassembled WGS sequence"/>
</dbReference>
<dbReference type="PIRSF" id="PIRSF000103">
    <property type="entry name" value="HIBADH"/>
    <property type="match status" value="1"/>
</dbReference>
<dbReference type="AlphaFoldDB" id="A0A1Y2SE94"/>
<evidence type="ECO:0000256" key="3">
    <source>
        <dbReference type="ARBA" id="ARBA00023027"/>
    </source>
</evidence>
<dbReference type="InterPro" id="IPR008927">
    <property type="entry name" value="6-PGluconate_DH-like_C_sf"/>
</dbReference>
<accession>A0A1Y2SE94</accession>
<dbReference type="InterPro" id="IPR006115">
    <property type="entry name" value="6PGDH_NADP-bd"/>
</dbReference>
<dbReference type="STRING" id="351656.Xvie_01680"/>
<evidence type="ECO:0000256" key="5">
    <source>
        <dbReference type="ARBA" id="ARBA00037062"/>
    </source>
</evidence>
<dbReference type="NCBIfam" id="NF043037">
    <property type="entry name" value="ThreonDh"/>
    <property type="match status" value="1"/>
</dbReference>
<dbReference type="EMBL" id="MUBJ01000007">
    <property type="protein sequence ID" value="OTA16597.1"/>
    <property type="molecule type" value="Genomic_DNA"/>
</dbReference>
<dbReference type="GO" id="GO:0051287">
    <property type="term" value="F:NAD binding"/>
    <property type="evidence" value="ECO:0007669"/>
    <property type="project" value="InterPro"/>
</dbReference>
<comment type="function">
    <text evidence="5">Catalyzes oxidation of L-threonate to 2-oxo-tetronate. Can use either NAD(+) or NADP(+) as cosubstrate, with a preference for NAD(+).</text>
</comment>
<gene>
    <name evidence="14" type="ORF">Xvie_01680</name>
    <name evidence="13" type="ORF">Xvie_03138</name>
</gene>
<dbReference type="Gene3D" id="1.10.1040.10">
    <property type="entry name" value="N-(1-d-carboxylethyl)-l-norvaline Dehydrogenase, domain 2"/>
    <property type="match status" value="1"/>
</dbReference>
<evidence type="ECO:0000256" key="9">
    <source>
        <dbReference type="ARBA" id="ARBA00047312"/>
    </source>
</evidence>
<feature type="domain" description="3-hydroxyisobutyrate dehydrogenase-like NAD-binding" evidence="12">
    <location>
        <begin position="172"/>
        <end position="292"/>
    </location>
</feature>
<evidence type="ECO:0000313" key="13">
    <source>
        <dbReference type="EMBL" id="OTA15048.1"/>
    </source>
</evidence>
<comment type="catalytic activity">
    <reaction evidence="9">
        <text>L-threonate + NAD(+) = 2-dehydro-L-erythronate + NADH + H(+)</text>
        <dbReference type="Rhea" id="RHEA:52548"/>
        <dbReference type="ChEBI" id="CHEBI:15378"/>
        <dbReference type="ChEBI" id="CHEBI:57540"/>
        <dbReference type="ChEBI" id="CHEBI:57561"/>
        <dbReference type="ChEBI" id="CHEBI:57945"/>
        <dbReference type="ChEBI" id="CHEBI:136669"/>
        <dbReference type="EC" id="1.1.1.411"/>
    </reaction>
</comment>
<dbReference type="Pfam" id="PF14833">
    <property type="entry name" value="NAD_binding_11"/>
    <property type="match status" value="1"/>
</dbReference>
<dbReference type="InterPro" id="IPR015815">
    <property type="entry name" value="HIBADH-related"/>
</dbReference>
<comment type="caution">
    <text evidence="14">The sequence shown here is derived from an EMBL/GenBank/DDBJ whole genome shotgun (WGS) entry which is preliminary data.</text>
</comment>
<dbReference type="InterPro" id="IPR050006">
    <property type="entry name" value="LtnD"/>
</dbReference>
<dbReference type="SUPFAM" id="SSF51735">
    <property type="entry name" value="NAD(P)-binding Rossmann-fold domains"/>
    <property type="match status" value="1"/>
</dbReference>
<dbReference type="RefSeq" id="WP_086108868.1">
    <property type="nucleotide sequence ID" value="NZ_CAWNGD010000063.1"/>
</dbReference>
<feature type="active site" evidence="10">
    <location>
        <position position="178"/>
    </location>
</feature>
<dbReference type="EMBL" id="MUBJ01000020">
    <property type="protein sequence ID" value="OTA15048.1"/>
    <property type="molecule type" value="Genomic_DNA"/>
</dbReference>
<dbReference type="PANTHER" id="PTHR43060">
    <property type="entry name" value="3-HYDROXYISOBUTYRATE DEHYDROGENASE-LIKE 1, MITOCHONDRIAL-RELATED"/>
    <property type="match status" value="1"/>
</dbReference>
<dbReference type="GO" id="GO:0016616">
    <property type="term" value="F:oxidoreductase activity, acting on the CH-OH group of donors, NAD or NADP as acceptor"/>
    <property type="evidence" value="ECO:0007669"/>
    <property type="project" value="InterPro"/>
</dbReference>
<proteinExistence type="inferred from homology"/>
<keyword evidence="3" id="KW-0520">NAD</keyword>
<dbReference type="GO" id="GO:0050661">
    <property type="term" value="F:NADP binding"/>
    <property type="evidence" value="ECO:0007669"/>
    <property type="project" value="InterPro"/>
</dbReference>
<dbReference type="Pfam" id="PF03446">
    <property type="entry name" value="NAD_binding_2"/>
    <property type="match status" value="1"/>
</dbReference>
<evidence type="ECO:0000259" key="11">
    <source>
        <dbReference type="Pfam" id="PF03446"/>
    </source>
</evidence>
<evidence type="ECO:0000313" key="14">
    <source>
        <dbReference type="EMBL" id="OTA16597.1"/>
    </source>
</evidence>
<dbReference type="EC" id="1.1.1.411" evidence="7"/>
<evidence type="ECO:0000256" key="6">
    <source>
        <dbReference type="ARBA" id="ARBA00037979"/>
    </source>
</evidence>